<comment type="caution">
    <text evidence="4">The sequence shown here is derived from an EMBL/GenBank/DDBJ whole genome shotgun (WGS) entry which is preliminary data.</text>
</comment>
<dbReference type="Proteomes" id="UP000313066">
    <property type="component" value="Unassembled WGS sequence"/>
</dbReference>
<sequence>MTTDRRVRRTRSLLRQAAIEVIREKGFRAARVRDITERADVNRATFYAHYADKYAFAEAMVRDEIRHRFATRLPAAPAPVADLVHALAVLLWEDSRRADGCRRNIDVLRPLIQRAVRTEVSRLLVERCVYESAVTAHIAGSTIVGAVCWWRENGLSDTSPDQVADEVTRAVLYGLRPASG</sequence>
<keyword evidence="5" id="KW-1185">Reference proteome</keyword>
<evidence type="ECO:0000313" key="4">
    <source>
        <dbReference type="EMBL" id="KAB8181720.1"/>
    </source>
</evidence>
<evidence type="ECO:0000313" key="5">
    <source>
        <dbReference type="Proteomes" id="UP000313066"/>
    </source>
</evidence>
<organism evidence="4 5">
    <name type="scientific">Microbispora catharanthi</name>
    <dbReference type="NCBI Taxonomy" id="1712871"/>
    <lineage>
        <taxon>Bacteria</taxon>
        <taxon>Bacillati</taxon>
        <taxon>Actinomycetota</taxon>
        <taxon>Actinomycetes</taxon>
        <taxon>Streptosporangiales</taxon>
        <taxon>Streptosporangiaceae</taxon>
        <taxon>Microbispora</taxon>
    </lineage>
</organism>
<dbReference type="PRINTS" id="PR00455">
    <property type="entry name" value="HTHTETR"/>
</dbReference>
<dbReference type="Pfam" id="PF00440">
    <property type="entry name" value="TetR_N"/>
    <property type="match status" value="1"/>
</dbReference>
<dbReference type="PROSITE" id="PS50977">
    <property type="entry name" value="HTH_TETR_2"/>
    <property type="match status" value="1"/>
</dbReference>
<protein>
    <submittedName>
        <fullName evidence="4">TetR family transcriptional regulator</fullName>
    </submittedName>
</protein>
<keyword evidence="1 2" id="KW-0238">DNA-binding</keyword>
<proteinExistence type="predicted"/>
<dbReference type="SUPFAM" id="SSF46689">
    <property type="entry name" value="Homeodomain-like"/>
    <property type="match status" value="1"/>
</dbReference>
<accession>A0A5N6BN56</accession>
<dbReference type="InterPro" id="IPR001647">
    <property type="entry name" value="HTH_TetR"/>
</dbReference>
<dbReference type="PANTHER" id="PTHR43479:SF7">
    <property type="entry name" value="TETR-FAMILY TRANSCRIPTIONAL REGULATOR"/>
    <property type="match status" value="1"/>
</dbReference>
<dbReference type="InterPro" id="IPR050624">
    <property type="entry name" value="HTH-type_Tx_Regulator"/>
</dbReference>
<dbReference type="InterPro" id="IPR009057">
    <property type="entry name" value="Homeodomain-like_sf"/>
</dbReference>
<evidence type="ECO:0000256" key="1">
    <source>
        <dbReference type="ARBA" id="ARBA00023125"/>
    </source>
</evidence>
<dbReference type="EMBL" id="VDMA02000016">
    <property type="protein sequence ID" value="KAB8181720.1"/>
    <property type="molecule type" value="Genomic_DNA"/>
</dbReference>
<name>A0A5N6BN56_9ACTN</name>
<dbReference type="GO" id="GO:0003677">
    <property type="term" value="F:DNA binding"/>
    <property type="evidence" value="ECO:0007669"/>
    <property type="project" value="UniProtKB-UniRule"/>
</dbReference>
<dbReference type="RefSeq" id="WP_139577998.1">
    <property type="nucleotide sequence ID" value="NZ_VDMA02000016.1"/>
</dbReference>
<feature type="DNA-binding region" description="H-T-H motif" evidence="2">
    <location>
        <begin position="31"/>
        <end position="50"/>
    </location>
</feature>
<gene>
    <name evidence="4" type="ORF">FH610_027935</name>
</gene>
<evidence type="ECO:0000259" key="3">
    <source>
        <dbReference type="PROSITE" id="PS50977"/>
    </source>
</evidence>
<feature type="domain" description="HTH tetR-type" evidence="3">
    <location>
        <begin position="8"/>
        <end position="68"/>
    </location>
</feature>
<dbReference type="AlphaFoldDB" id="A0A5N6BN56"/>
<dbReference type="PANTHER" id="PTHR43479">
    <property type="entry name" value="ACREF/ENVCD OPERON REPRESSOR-RELATED"/>
    <property type="match status" value="1"/>
</dbReference>
<reference evidence="4 5" key="1">
    <citation type="submission" date="2019-10" db="EMBL/GenBank/DDBJ databases">
        <title>Nonomuraea sp. nov., isolated from Phyllanthus amarus.</title>
        <authorList>
            <person name="Klykleung N."/>
            <person name="Tanasupawat S."/>
        </authorList>
    </citation>
    <scope>NUCLEOTIDE SEQUENCE [LARGE SCALE GENOMIC DNA]</scope>
    <source>
        <strain evidence="4 5">CR1-09</strain>
    </source>
</reference>
<evidence type="ECO:0000256" key="2">
    <source>
        <dbReference type="PROSITE-ProRule" id="PRU00335"/>
    </source>
</evidence>
<dbReference type="Gene3D" id="1.10.357.10">
    <property type="entry name" value="Tetracycline Repressor, domain 2"/>
    <property type="match status" value="1"/>
</dbReference>